<dbReference type="EMBL" id="VJZT01000028">
    <property type="protein sequence ID" value="TRX35213.1"/>
    <property type="molecule type" value="Genomic_DNA"/>
</dbReference>
<keyword evidence="2" id="KW-1185">Reference proteome</keyword>
<reference evidence="1 2" key="1">
    <citation type="submission" date="2019-07" db="EMBL/GenBank/DDBJ databases">
        <title>Novel species of Flavobacterium.</title>
        <authorList>
            <person name="Liu Q."/>
            <person name="Xin Y.-H."/>
        </authorList>
    </citation>
    <scope>NUCLEOTIDE SEQUENCE [LARGE SCALE GENOMIC DNA]</scope>
    <source>
        <strain evidence="1 2">LB1R34</strain>
    </source>
</reference>
<accession>A0A553DR86</accession>
<organism evidence="1 2">
    <name type="scientific">Flavobacterium restrictum</name>
    <dbReference type="NCBI Taxonomy" id="2594428"/>
    <lineage>
        <taxon>Bacteria</taxon>
        <taxon>Pseudomonadati</taxon>
        <taxon>Bacteroidota</taxon>
        <taxon>Flavobacteriia</taxon>
        <taxon>Flavobacteriales</taxon>
        <taxon>Flavobacteriaceae</taxon>
        <taxon>Flavobacterium</taxon>
    </lineage>
</organism>
<dbReference type="RefSeq" id="WP_144257659.1">
    <property type="nucleotide sequence ID" value="NZ_VJZT01000028.1"/>
</dbReference>
<comment type="caution">
    <text evidence="1">The sequence shown here is derived from an EMBL/GenBank/DDBJ whole genome shotgun (WGS) entry which is preliminary data.</text>
</comment>
<protein>
    <submittedName>
        <fullName evidence="1">Uncharacterized protein</fullName>
    </submittedName>
</protein>
<evidence type="ECO:0000313" key="2">
    <source>
        <dbReference type="Proteomes" id="UP000316371"/>
    </source>
</evidence>
<sequence length="89" mass="10859">MLTFEEKIIYLENSLTKTEGNYYDNFKEDIVIYFDEFNNKNERLNFLNNFVSFIEIDNWVEKISSRIVLKFDEESEQINDFIYDFIENG</sequence>
<proteinExistence type="predicted"/>
<name>A0A553DR86_9FLAO</name>
<evidence type="ECO:0000313" key="1">
    <source>
        <dbReference type="EMBL" id="TRX35213.1"/>
    </source>
</evidence>
<dbReference type="OrthoDB" id="1364300at2"/>
<dbReference type="Proteomes" id="UP000316371">
    <property type="component" value="Unassembled WGS sequence"/>
</dbReference>
<dbReference type="AlphaFoldDB" id="A0A553DR86"/>
<gene>
    <name evidence="1" type="ORF">FNW21_15475</name>
</gene>